<dbReference type="InterPro" id="IPR015760">
    <property type="entry name" value="TIF_IF2"/>
</dbReference>
<dbReference type="NCBIfam" id="TIGR00231">
    <property type="entry name" value="small_GTP"/>
    <property type="match status" value="1"/>
</dbReference>
<keyword evidence="5" id="KW-0342">GTP-binding</keyword>
<comment type="similarity">
    <text evidence="1">Belongs to the TRAFAC class translation factor GTPase superfamily. Classic translation factor GTPase family. IF-2 subfamily.</text>
</comment>
<dbReference type="PROSITE" id="PS51722">
    <property type="entry name" value="G_TR_2"/>
    <property type="match status" value="1"/>
</dbReference>
<keyword evidence="2" id="KW-0396">Initiation factor</keyword>
<evidence type="ECO:0000256" key="3">
    <source>
        <dbReference type="ARBA" id="ARBA00022741"/>
    </source>
</evidence>
<dbReference type="GO" id="GO:0003924">
    <property type="term" value="F:GTPase activity"/>
    <property type="evidence" value="ECO:0007669"/>
    <property type="project" value="InterPro"/>
</dbReference>
<dbReference type="Proteomes" id="UP000178372">
    <property type="component" value="Unassembled WGS sequence"/>
</dbReference>
<dbReference type="InterPro" id="IPR005225">
    <property type="entry name" value="Small_GTP-bd"/>
</dbReference>
<dbReference type="Pfam" id="PF11987">
    <property type="entry name" value="IF-2"/>
    <property type="match status" value="1"/>
</dbReference>
<dbReference type="InterPro" id="IPR023115">
    <property type="entry name" value="TIF_IF2_dom3"/>
</dbReference>
<keyword evidence="4" id="KW-0648">Protein biosynthesis</keyword>
<dbReference type="FunFam" id="3.40.50.10050:FF:000001">
    <property type="entry name" value="Translation initiation factor IF-2"/>
    <property type="match status" value="1"/>
</dbReference>
<dbReference type="GO" id="GO:0003743">
    <property type="term" value="F:translation initiation factor activity"/>
    <property type="evidence" value="ECO:0007669"/>
    <property type="project" value="UniProtKB-KW"/>
</dbReference>
<dbReference type="PANTHER" id="PTHR43381">
    <property type="entry name" value="TRANSLATION INITIATION FACTOR IF-2-RELATED"/>
    <property type="match status" value="1"/>
</dbReference>
<dbReference type="PANTHER" id="PTHR43381:SF5">
    <property type="entry name" value="TR-TYPE G DOMAIN-CONTAINING PROTEIN"/>
    <property type="match status" value="1"/>
</dbReference>
<dbReference type="SUPFAM" id="SSF52156">
    <property type="entry name" value="Initiation factor IF2/eIF5b, domain 3"/>
    <property type="match status" value="1"/>
</dbReference>
<dbReference type="FunFam" id="3.40.50.300:FF:000019">
    <property type="entry name" value="Translation initiation factor IF-2"/>
    <property type="match status" value="1"/>
</dbReference>
<evidence type="ECO:0000256" key="5">
    <source>
        <dbReference type="ARBA" id="ARBA00023134"/>
    </source>
</evidence>
<evidence type="ECO:0000256" key="4">
    <source>
        <dbReference type="ARBA" id="ARBA00022917"/>
    </source>
</evidence>
<dbReference type="InterPro" id="IPR036925">
    <property type="entry name" value="TIF_IF2_dom3_sf"/>
</dbReference>
<evidence type="ECO:0000313" key="8">
    <source>
        <dbReference type="Proteomes" id="UP000178372"/>
    </source>
</evidence>
<evidence type="ECO:0000256" key="2">
    <source>
        <dbReference type="ARBA" id="ARBA00022540"/>
    </source>
</evidence>
<dbReference type="AlphaFoldDB" id="A0A1F7GB71"/>
<feature type="domain" description="Tr-type G" evidence="6">
    <location>
        <begin position="5"/>
        <end position="177"/>
    </location>
</feature>
<dbReference type="Gene3D" id="2.40.30.10">
    <property type="entry name" value="Translation factors"/>
    <property type="match status" value="2"/>
</dbReference>
<keyword evidence="3" id="KW-0547">Nucleotide-binding</keyword>
<organism evidence="7 8">
    <name type="scientific">Candidatus Roizmanbacteria bacterium RIFCSPHIGHO2_01_FULL_39_12b</name>
    <dbReference type="NCBI Taxonomy" id="1802030"/>
    <lineage>
        <taxon>Bacteria</taxon>
        <taxon>Candidatus Roizmaniibacteriota</taxon>
    </lineage>
</organism>
<gene>
    <name evidence="7" type="ORF">A2690_01905</name>
</gene>
<name>A0A1F7GB71_9BACT</name>
<dbReference type="EMBL" id="MFZF01000020">
    <property type="protein sequence ID" value="OGK16173.1"/>
    <property type="molecule type" value="Genomic_DNA"/>
</dbReference>
<dbReference type="SUPFAM" id="SSF50447">
    <property type="entry name" value="Translation proteins"/>
    <property type="match status" value="2"/>
</dbReference>
<dbReference type="SUPFAM" id="SSF52540">
    <property type="entry name" value="P-loop containing nucleoside triphosphate hydrolases"/>
    <property type="match status" value="1"/>
</dbReference>
<evidence type="ECO:0000256" key="1">
    <source>
        <dbReference type="ARBA" id="ARBA00007733"/>
    </source>
</evidence>
<evidence type="ECO:0000313" key="7">
    <source>
        <dbReference type="EMBL" id="OGK16173.1"/>
    </source>
</evidence>
<dbReference type="Gene3D" id="3.40.50.300">
    <property type="entry name" value="P-loop containing nucleotide triphosphate hydrolases"/>
    <property type="match status" value="1"/>
</dbReference>
<dbReference type="InterPro" id="IPR000795">
    <property type="entry name" value="T_Tr_GTP-bd_dom"/>
</dbReference>
<dbReference type="PRINTS" id="PR00315">
    <property type="entry name" value="ELONGATNFCT"/>
</dbReference>
<proteinExistence type="inferred from homology"/>
<protein>
    <recommendedName>
        <fullName evidence="6">Tr-type G domain-containing protein</fullName>
    </recommendedName>
</protein>
<comment type="caution">
    <text evidence="7">The sequence shown here is derived from an EMBL/GenBank/DDBJ whole genome shotgun (WGS) entry which is preliminary data.</text>
</comment>
<accession>A0A1F7GB71</accession>
<dbReference type="InterPro" id="IPR009000">
    <property type="entry name" value="Transl_B-barrel_sf"/>
</dbReference>
<sequence length="483" mass="53350">MNTQPRSPVVVVLGHVDHGKTTLLDYIRKSNVAAKEEGSITQKVGAYEVETDLSGYPVSKITFIDTPGHEAFTKIRSRGATVADIAILLIDGVESVKPQTIESIEIIKKTKLPFIVAVNKIDLPNFNLDKVKKDLLRYEILTEGFGGTTPAVGISAKTGDNVKDLLEAILFISAEQKFSYELEGQLEAYVIEINKTKAGIAISCIIKNSYLTVSQTVFCEGKEAKIRSLMNDSGDRVNKVVPSNPFVLLGFNVTPSVGSKLTVYEDQSTSPEVSEKKPLSTADFFKEKQEKRKLKMVIKADNHGSVEAIVDSLNLNESVQIEKAEIGEITKSDILFAKVTGAIIINFNQGIPKDVVEIAKDEKVLIKTYSLIYKLLEEIDEVLSLYQEKDEKQSRFKGQARIIANFLIENQNIAGISIQTGKLAIGDEIELYRGDSVIGMAHIESLKQKTKQIRELKKNEEGGMLTSPNLDFKVGDMIKSYSI</sequence>
<dbReference type="InterPro" id="IPR027417">
    <property type="entry name" value="P-loop_NTPase"/>
</dbReference>
<reference evidence="7 8" key="1">
    <citation type="journal article" date="2016" name="Nat. Commun.">
        <title>Thousands of microbial genomes shed light on interconnected biogeochemical processes in an aquifer system.</title>
        <authorList>
            <person name="Anantharaman K."/>
            <person name="Brown C.T."/>
            <person name="Hug L.A."/>
            <person name="Sharon I."/>
            <person name="Castelle C.J."/>
            <person name="Probst A.J."/>
            <person name="Thomas B.C."/>
            <person name="Singh A."/>
            <person name="Wilkins M.J."/>
            <person name="Karaoz U."/>
            <person name="Brodie E.L."/>
            <person name="Williams K.H."/>
            <person name="Hubbard S.S."/>
            <person name="Banfield J.F."/>
        </authorList>
    </citation>
    <scope>NUCLEOTIDE SEQUENCE [LARGE SCALE GENOMIC DNA]</scope>
</reference>
<dbReference type="GO" id="GO:0005737">
    <property type="term" value="C:cytoplasm"/>
    <property type="evidence" value="ECO:0007669"/>
    <property type="project" value="TreeGrafter"/>
</dbReference>
<dbReference type="CDD" id="cd01887">
    <property type="entry name" value="IF2_eIF5B"/>
    <property type="match status" value="1"/>
</dbReference>
<dbReference type="Pfam" id="PF00009">
    <property type="entry name" value="GTP_EFTU"/>
    <property type="match status" value="1"/>
</dbReference>
<dbReference type="Gene3D" id="3.40.50.10050">
    <property type="entry name" value="Translation initiation factor IF- 2, domain 3"/>
    <property type="match status" value="1"/>
</dbReference>
<evidence type="ECO:0000259" key="6">
    <source>
        <dbReference type="PROSITE" id="PS51722"/>
    </source>
</evidence>
<dbReference type="GO" id="GO:0005525">
    <property type="term" value="F:GTP binding"/>
    <property type="evidence" value="ECO:0007669"/>
    <property type="project" value="UniProtKB-KW"/>
</dbReference>